<proteinExistence type="predicted"/>
<dbReference type="EMBL" id="AOKG01000003">
    <property type="protein sequence ID" value="EPN64627.1"/>
    <property type="molecule type" value="Genomic_DNA"/>
</dbReference>
<gene>
    <name evidence="2" type="ORF">A244_00045</name>
</gene>
<sequence length="150" mass="16650">MILKALSGKEPVNNVETHEGGGRFNLARAAFDVASVVWERDKSMHNVMSFLGVSDSKGKMLFSLGKKLADAMAKPEPGKDNSEATNARHAYFSSNLKLNKLMNDLTDQVFNKIRQSNGDRVRRPMPAPFWRPDGAQQQARPQTPPGTRPQ</sequence>
<evidence type="ECO:0000313" key="2">
    <source>
        <dbReference type="EMBL" id="EPN64627.1"/>
    </source>
</evidence>
<evidence type="ECO:0000313" key="3">
    <source>
        <dbReference type="Proteomes" id="UP000015729"/>
    </source>
</evidence>
<dbReference type="AlphaFoldDB" id="S6VCW1"/>
<organism evidence="2 3">
    <name type="scientific">Pseudomonas syringae pv. actinidiae ICMP 18807</name>
    <dbReference type="NCBI Taxonomy" id="1194404"/>
    <lineage>
        <taxon>Bacteria</taxon>
        <taxon>Pseudomonadati</taxon>
        <taxon>Pseudomonadota</taxon>
        <taxon>Gammaproteobacteria</taxon>
        <taxon>Pseudomonadales</taxon>
        <taxon>Pseudomonadaceae</taxon>
        <taxon>Pseudomonas</taxon>
        <taxon>Pseudomonas syringae</taxon>
    </lineage>
</organism>
<feature type="non-terminal residue" evidence="2">
    <location>
        <position position="150"/>
    </location>
</feature>
<reference evidence="2 3" key="1">
    <citation type="journal article" date="2013" name="PLoS Pathog.">
        <title>Genomic analysis of the Kiwifruit pathogen Pseudomonas syringae pv. actinidiae provides insight into the origins of an emergent plant disease.</title>
        <authorList>
            <person name="McCann H.C."/>
            <person name="Rikkerink E.H."/>
            <person name="Bertels F."/>
            <person name="Fiers M."/>
            <person name="Lu A."/>
            <person name="Rees-George J."/>
            <person name="Andersen M.T."/>
            <person name="Gleave A.P."/>
            <person name="Haubold B."/>
            <person name="Wohlers M.W."/>
            <person name="Guttman D.S."/>
            <person name="Wang P.W."/>
            <person name="Straub C."/>
            <person name="Vanneste J.L."/>
            <person name="Rainey P.B."/>
            <person name="Templeton M.D."/>
        </authorList>
    </citation>
    <scope>NUCLEOTIDE SEQUENCE [LARGE SCALE GENOMIC DNA]</scope>
    <source>
        <strain evidence="2 3">ICMP 18807</strain>
    </source>
</reference>
<accession>S6VCW1</accession>
<protein>
    <submittedName>
        <fullName evidence="2">Type III effector HopI1</fullName>
    </submittedName>
</protein>
<dbReference type="Proteomes" id="UP000015729">
    <property type="component" value="Unassembled WGS sequence"/>
</dbReference>
<comment type="caution">
    <text evidence="2">The sequence shown here is derived from an EMBL/GenBank/DDBJ whole genome shotgun (WGS) entry which is preliminary data.</text>
</comment>
<evidence type="ECO:0000256" key="1">
    <source>
        <dbReference type="SAM" id="MobiDB-lite"/>
    </source>
</evidence>
<name>S6VCW1_PSESF</name>
<feature type="region of interest" description="Disordered" evidence="1">
    <location>
        <begin position="113"/>
        <end position="150"/>
    </location>
</feature>